<dbReference type="PANTHER" id="PTHR34385">
    <property type="entry name" value="D-ALANYL-D-ALANINE CARBOXYPEPTIDASE"/>
    <property type="match status" value="1"/>
</dbReference>
<dbReference type="GO" id="GO:0006508">
    <property type="term" value="P:proteolysis"/>
    <property type="evidence" value="ECO:0007669"/>
    <property type="project" value="InterPro"/>
</dbReference>
<proteinExistence type="predicted"/>
<name>A0A3E0K519_9BACI</name>
<evidence type="ECO:0000256" key="1">
    <source>
        <dbReference type="SAM" id="MobiDB-lite"/>
    </source>
</evidence>
<organism evidence="3 4">
    <name type="scientific">Caldibacillus debilis</name>
    <dbReference type="NCBI Taxonomy" id="301148"/>
    <lineage>
        <taxon>Bacteria</taxon>
        <taxon>Bacillati</taxon>
        <taxon>Bacillota</taxon>
        <taxon>Bacilli</taxon>
        <taxon>Bacillales</taxon>
        <taxon>Bacillaceae</taxon>
        <taxon>Caldibacillus</taxon>
    </lineage>
</organism>
<dbReference type="GO" id="GO:0008233">
    <property type="term" value="F:peptidase activity"/>
    <property type="evidence" value="ECO:0007669"/>
    <property type="project" value="InterPro"/>
</dbReference>
<gene>
    <name evidence="3" type="ORF">C6P37_08405</name>
</gene>
<accession>A0A3E0K519</accession>
<dbReference type="Proteomes" id="UP000257014">
    <property type="component" value="Unassembled WGS sequence"/>
</dbReference>
<dbReference type="EMBL" id="QEWE01000016">
    <property type="protein sequence ID" value="REJ28651.1"/>
    <property type="molecule type" value="Genomic_DNA"/>
</dbReference>
<sequence length="298" mass="33311">MLPGKRGIFLTRKIFILLLTIPLLVACQGLFSKGKEKGETGGTAGQEQKQKENNQDQPDTGAEPSEKTGGHPGGNGAPGEGEGGEILLDASLFNDIEVINGQKVIKNPDNILIIVNKDYSLPPGYKPKDLVRPKVPFSFGDRDIEKSYMRKEAAEALERMFRAAAKEGIRLYAVSGYRSYERQKELFDAEVAEKGEELAVQAVAVPGQSEHQTGLAMDISSASNGFQLNEKFEETPEGKWLFKNAHKFGFILRYPKGKEDITGYMYEPWHYRYVGEYAETIYKNGWTLEEFFEQARAI</sequence>
<dbReference type="InterPro" id="IPR052179">
    <property type="entry name" value="DD-CPase-like"/>
</dbReference>
<dbReference type="InterPro" id="IPR058193">
    <property type="entry name" value="VanY/YodJ_core_dom"/>
</dbReference>
<dbReference type="SUPFAM" id="SSF55166">
    <property type="entry name" value="Hedgehog/DD-peptidase"/>
    <property type="match status" value="1"/>
</dbReference>
<feature type="region of interest" description="Disordered" evidence="1">
    <location>
        <begin position="35"/>
        <end position="81"/>
    </location>
</feature>
<dbReference type="PROSITE" id="PS51257">
    <property type="entry name" value="PROKAR_LIPOPROTEIN"/>
    <property type="match status" value="1"/>
</dbReference>
<protein>
    <submittedName>
        <fullName evidence="3">Peptidase M15</fullName>
    </submittedName>
</protein>
<dbReference type="InterPro" id="IPR003709">
    <property type="entry name" value="VanY-like_core_dom"/>
</dbReference>
<dbReference type="Pfam" id="PF02557">
    <property type="entry name" value="VanY"/>
    <property type="match status" value="1"/>
</dbReference>
<reference evidence="3 4" key="1">
    <citation type="submission" date="2018-03" db="EMBL/GenBank/DDBJ databases">
        <authorList>
            <person name="Keele B.F."/>
        </authorList>
    </citation>
    <scope>NUCLEOTIDE SEQUENCE [LARGE SCALE GENOMIC DNA]</scope>
    <source>
        <strain evidence="3">ZCTH4_d</strain>
    </source>
</reference>
<evidence type="ECO:0000313" key="3">
    <source>
        <dbReference type="EMBL" id="REJ28651.1"/>
    </source>
</evidence>
<feature type="compositionally biased region" description="Gly residues" evidence="1">
    <location>
        <begin position="70"/>
        <end position="81"/>
    </location>
</feature>
<comment type="caution">
    <text evidence="3">The sequence shown here is derived from an EMBL/GenBank/DDBJ whole genome shotgun (WGS) entry which is preliminary data.</text>
</comment>
<feature type="domain" description="D-alanyl-D-alanine carboxypeptidase-like core" evidence="2">
    <location>
        <begin position="147"/>
        <end position="275"/>
    </location>
</feature>
<evidence type="ECO:0000313" key="4">
    <source>
        <dbReference type="Proteomes" id="UP000257014"/>
    </source>
</evidence>
<dbReference type="PANTHER" id="PTHR34385:SF1">
    <property type="entry name" value="PEPTIDOGLYCAN L-ALANYL-D-GLUTAMATE ENDOPEPTIDASE CWLK"/>
    <property type="match status" value="1"/>
</dbReference>
<dbReference type="CDD" id="cd14852">
    <property type="entry name" value="LD-carboxypeptidase"/>
    <property type="match status" value="1"/>
</dbReference>
<evidence type="ECO:0000259" key="2">
    <source>
        <dbReference type="Pfam" id="PF02557"/>
    </source>
</evidence>
<dbReference type="RefSeq" id="WP_276643520.1">
    <property type="nucleotide sequence ID" value="NZ_LZRR01000046.1"/>
</dbReference>
<dbReference type="AlphaFoldDB" id="A0A3E0K519"/>
<dbReference type="InterPro" id="IPR009045">
    <property type="entry name" value="Zn_M74/Hedgehog-like"/>
</dbReference>
<dbReference type="Gene3D" id="3.30.1380.10">
    <property type="match status" value="1"/>
</dbReference>